<evidence type="ECO:0000313" key="2">
    <source>
        <dbReference type="EMBL" id="KAG9394781.1"/>
    </source>
</evidence>
<evidence type="ECO:0000256" key="1">
    <source>
        <dbReference type="SAM" id="MobiDB-lite"/>
    </source>
</evidence>
<name>A0A8J6E2V2_9EUKA</name>
<feature type="region of interest" description="Disordered" evidence="1">
    <location>
        <begin position="1"/>
        <end position="141"/>
    </location>
</feature>
<organism evidence="2 3">
    <name type="scientific">Carpediemonas membranifera</name>
    <dbReference type="NCBI Taxonomy" id="201153"/>
    <lineage>
        <taxon>Eukaryota</taxon>
        <taxon>Metamonada</taxon>
        <taxon>Carpediemonas-like organisms</taxon>
        <taxon>Carpediemonas</taxon>
    </lineage>
</organism>
<proteinExistence type="predicted"/>
<dbReference type="AlphaFoldDB" id="A0A8J6E2V2"/>
<dbReference type="Proteomes" id="UP000717585">
    <property type="component" value="Unassembled WGS sequence"/>
</dbReference>
<evidence type="ECO:0000313" key="3">
    <source>
        <dbReference type="Proteomes" id="UP000717585"/>
    </source>
</evidence>
<accession>A0A8J6E2V2</accession>
<feature type="compositionally biased region" description="Polar residues" evidence="1">
    <location>
        <begin position="108"/>
        <end position="119"/>
    </location>
</feature>
<feature type="compositionally biased region" description="Basic and acidic residues" evidence="1">
    <location>
        <begin position="1"/>
        <end position="12"/>
    </location>
</feature>
<gene>
    <name evidence="2" type="ORF">J8273_3758</name>
</gene>
<reference evidence="2" key="1">
    <citation type="submission" date="2021-05" db="EMBL/GenBank/DDBJ databases">
        <title>A free-living protist that lacks canonical eukaryotic 1 DNA replication and segregation systems.</title>
        <authorList>
            <person name="Salas-Leiva D.E."/>
            <person name="Tromer E.C."/>
            <person name="Curtis B.A."/>
            <person name="Jerlstrom-Hultqvist J."/>
            <person name="Kolisko M."/>
            <person name="Yi Z."/>
            <person name="Salas-Leiva J.S."/>
            <person name="Gallot-Lavallee L."/>
            <person name="Kops G.J.P.L."/>
            <person name="Archibald J.M."/>
            <person name="Simpson A.G.B."/>
            <person name="Roger A.J."/>
        </authorList>
    </citation>
    <scope>NUCLEOTIDE SEQUENCE</scope>
    <source>
        <strain evidence="2">BICM</strain>
    </source>
</reference>
<feature type="compositionally biased region" description="Basic and acidic residues" evidence="1">
    <location>
        <begin position="123"/>
        <end position="141"/>
    </location>
</feature>
<keyword evidence="3" id="KW-1185">Reference proteome</keyword>
<dbReference type="EMBL" id="JAHDYR010000013">
    <property type="protein sequence ID" value="KAG9394781.1"/>
    <property type="molecule type" value="Genomic_DNA"/>
</dbReference>
<protein>
    <submittedName>
        <fullName evidence="2">Uncharacterized protein</fullName>
    </submittedName>
</protein>
<comment type="caution">
    <text evidence="2">The sequence shown here is derived from an EMBL/GenBank/DDBJ whole genome shotgun (WGS) entry which is preliminary data.</text>
</comment>
<feature type="compositionally biased region" description="Polar residues" evidence="1">
    <location>
        <begin position="28"/>
        <end position="37"/>
    </location>
</feature>
<sequence length="261" mass="29273">MSLTEQMKRLLSEEGLIPPHSGAILSYEPSSPATPTFLSARRKQAPSPKTSVVARSLLPQFEDIENATVAKGLPTPKWSGALGRRQPAPKGTPMPHRAQRGHPKKSSESSNPAPDQRASQPHRARDEPRPDPTDSTDARSVRELQRDLADITQQRDQFRDLYYDAVQRLYVYQSAMPDIQRYVRDVSSMQQDLRGAVESLEIGYDRAVRDIMGTLGEQGALSPVSKGEVEKLLRWQAKQLFKAITIQLRREMTREFAMPSG</sequence>